<dbReference type="InterPro" id="IPR007312">
    <property type="entry name" value="Phosphoesterase"/>
</dbReference>
<dbReference type="Gene3D" id="3.40.720.10">
    <property type="entry name" value="Alkaline Phosphatase, subunit A"/>
    <property type="match status" value="2"/>
</dbReference>
<evidence type="ECO:0000313" key="4">
    <source>
        <dbReference type="Proteomes" id="UP000248926"/>
    </source>
</evidence>
<reference evidence="3 4" key="1">
    <citation type="journal article" date="2018" name="Genet. Mol. Biol.">
        <title>The genome sequence of Dyella jiangningensis FCAV SCS01 from a lignocellulose-decomposing microbial consortium metagenome reveals potential for biotechnological applications.</title>
        <authorList>
            <person name="Desiderato J.G."/>
            <person name="Alvarenga D.O."/>
            <person name="Constancio M.T.L."/>
            <person name="Alves L.M.C."/>
            <person name="Varani A.M."/>
        </authorList>
    </citation>
    <scope>NUCLEOTIDE SEQUENCE [LARGE SCALE GENOMIC DNA]</scope>
    <source>
        <strain evidence="3 4">FCAV SCS01</strain>
    </source>
</reference>
<feature type="region of interest" description="Disordered" evidence="2">
    <location>
        <begin position="406"/>
        <end position="428"/>
    </location>
</feature>
<evidence type="ECO:0000256" key="1">
    <source>
        <dbReference type="ARBA" id="ARBA00022801"/>
    </source>
</evidence>
<dbReference type="Pfam" id="PF04185">
    <property type="entry name" value="Phosphoesterase"/>
    <property type="match status" value="1"/>
</dbReference>
<comment type="caution">
    <text evidence="3">The sequence shown here is derived from an EMBL/GenBank/DDBJ whole genome shotgun (WGS) entry which is preliminary data.</text>
</comment>
<name>A0A328PBX1_9GAMM</name>
<dbReference type="EMBL" id="NFZS01000001">
    <property type="protein sequence ID" value="RAO77544.1"/>
    <property type="molecule type" value="Genomic_DNA"/>
</dbReference>
<evidence type="ECO:0000313" key="3">
    <source>
        <dbReference type="EMBL" id="RAO77544.1"/>
    </source>
</evidence>
<keyword evidence="4" id="KW-1185">Reference proteome</keyword>
<evidence type="ECO:0000256" key="2">
    <source>
        <dbReference type="SAM" id="MobiDB-lite"/>
    </source>
</evidence>
<dbReference type="Proteomes" id="UP000248926">
    <property type="component" value="Unassembled WGS sequence"/>
</dbReference>
<organism evidence="3 4">
    <name type="scientific">Dyella jiangningensis</name>
    <dbReference type="NCBI Taxonomy" id="1379159"/>
    <lineage>
        <taxon>Bacteria</taxon>
        <taxon>Pseudomonadati</taxon>
        <taxon>Pseudomonadota</taxon>
        <taxon>Gammaproteobacteria</taxon>
        <taxon>Lysobacterales</taxon>
        <taxon>Rhodanobacteraceae</taxon>
        <taxon>Dyella</taxon>
    </lineage>
</organism>
<dbReference type="GO" id="GO:0009395">
    <property type="term" value="P:phospholipid catabolic process"/>
    <property type="evidence" value="ECO:0007669"/>
    <property type="project" value="TreeGrafter"/>
</dbReference>
<accession>A0A328PBX1</accession>
<keyword evidence="1" id="KW-0378">Hydrolase</keyword>
<proteinExistence type="predicted"/>
<sequence length="486" mass="51794">MPMPKKKSPHSLAAINHIVVLMLENRSFDHMLGYLYADNGNVSAAGQPFEGLTGRESNPGASGAAPVEVFEIAPGTASTYYMPGADPGEGYAATNAQLFGSSTAPVPPVASNQGFVSNFDSTLAWEAKQKWSILPGTVAADIMGMHTPRTLPVLCALARGFAVCDHWFGAAPTETLPNRAFVHAGTSQGHMDDKTKSFTAGTIYASLGKKNVSWKIYGYTADPLTRMSFPDLVDAPDANFGHFADFQADAANGTLAGYSFLEPSWGSSGNSQHPNYDVALGEQYIHDVYTALRHGPAWNETLLIVTYDEHGGCYDHVPPPTNAVPPDASTGEFGFDFRRFGPRVPTLLISPWIPPGTVLRAPAGAMPFDHTSILRTVETRWSIPSLTARDAAATDVSAALSLQAPRTDDPLAGITPPVSKGANPAAGRPSHLQQVYAELVSALPVPDAHGNTAHAMPALHTEAEYDRYIDERLAAWKASRPASASR</sequence>
<protein>
    <submittedName>
        <fullName evidence="3">Phosphoesterase</fullName>
    </submittedName>
</protein>
<dbReference type="GO" id="GO:0042578">
    <property type="term" value="F:phosphoric ester hydrolase activity"/>
    <property type="evidence" value="ECO:0007669"/>
    <property type="project" value="UniProtKB-ARBA"/>
</dbReference>
<dbReference type="PANTHER" id="PTHR31956:SF1">
    <property type="entry name" value="NON-SPECIFIC PHOSPHOLIPASE C1"/>
    <property type="match status" value="1"/>
</dbReference>
<gene>
    <name evidence="3" type="ORF">CA260_06635</name>
</gene>
<dbReference type="InterPro" id="IPR017850">
    <property type="entry name" value="Alkaline_phosphatase_core_sf"/>
</dbReference>
<dbReference type="PANTHER" id="PTHR31956">
    <property type="entry name" value="NON-SPECIFIC PHOSPHOLIPASE C4-RELATED"/>
    <property type="match status" value="1"/>
</dbReference>
<dbReference type="AlphaFoldDB" id="A0A328PBX1"/>